<evidence type="ECO:0000256" key="1">
    <source>
        <dbReference type="ARBA" id="ARBA00022723"/>
    </source>
</evidence>
<evidence type="ECO:0000259" key="5">
    <source>
        <dbReference type="Pfam" id="PF00330"/>
    </source>
</evidence>
<keyword evidence="1" id="KW-0479">Metal-binding</keyword>
<dbReference type="InterPro" id="IPR015931">
    <property type="entry name" value="Acnase/IPM_dHydase_lsu_aba_1/3"/>
</dbReference>
<proteinExistence type="predicted"/>
<dbReference type="GO" id="GO:0046872">
    <property type="term" value="F:metal ion binding"/>
    <property type="evidence" value="ECO:0007669"/>
    <property type="project" value="UniProtKB-KW"/>
</dbReference>
<keyword evidence="2" id="KW-0408">Iron</keyword>
<dbReference type="GO" id="GO:0043436">
    <property type="term" value="P:oxoacid metabolic process"/>
    <property type="evidence" value="ECO:0007669"/>
    <property type="project" value="UniProtKB-ARBA"/>
</dbReference>
<dbReference type="PANTHER" id="PTHR43822:SF2">
    <property type="entry name" value="HOMOACONITASE, MITOCHONDRIAL"/>
    <property type="match status" value="1"/>
</dbReference>
<evidence type="ECO:0000313" key="7">
    <source>
        <dbReference type="Proteomes" id="UP000436088"/>
    </source>
</evidence>
<dbReference type="GO" id="GO:0016829">
    <property type="term" value="F:lyase activity"/>
    <property type="evidence" value="ECO:0007669"/>
    <property type="project" value="UniProtKB-KW"/>
</dbReference>
<name>A0A6A3BJP8_HIBSY</name>
<feature type="domain" description="Aconitase/3-isopropylmalate dehydratase large subunit alpha/beta/alpha" evidence="5">
    <location>
        <begin position="26"/>
        <end position="127"/>
    </location>
</feature>
<comment type="caution">
    <text evidence="6">The sequence shown here is derived from an EMBL/GenBank/DDBJ whole genome shotgun (WGS) entry which is preliminary data.</text>
</comment>
<dbReference type="AlphaFoldDB" id="A0A6A3BJP8"/>
<evidence type="ECO:0000256" key="4">
    <source>
        <dbReference type="ARBA" id="ARBA00023239"/>
    </source>
</evidence>
<dbReference type="InterPro" id="IPR050067">
    <property type="entry name" value="IPM_dehydratase_rel_enz"/>
</dbReference>
<evidence type="ECO:0000256" key="3">
    <source>
        <dbReference type="ARBA" id="ARBA00023014"/>
    </source>
</evidence>
<keyword evidence="4" id="KW-0456">Lyase</keyword>
<keyword evidence="7" id="KW-1185">Reference proteome</keyword>
<dbReference type="InterPro" id="IPR036008">
    <property type="entry name" value="Aconitase_4Fe-4S_dom"/>
</dbReference>
<sequence>MELKIEMNSLKDAVNRVVKKQKLSCSKTQEVINKFVREIEKAIGMMQSTTDDYKSVLTELKTKLHEIDPLITLVALEHMGQFIMANGKVLLGRDSHTCTVGAFGHFAIGIGHTDAGFVLGTGKLMLKAC</sequence>
<dbReference type="Proteomes" id="UP000436088">
    <property type="component" value="Unassembled WGS sequence"/>
</dbReference>
<reference evidence="6" key="1">
    <citation type="submission" date="2019-09" db="EMBL/GenBank/DDBJ databases">
        <title>Draft genome information of white flower Hibiscus syriacus.</title>
        <authorList>
            <person name="Kim Y.-M."/>
        </authorList>
    </citation>
    <scope>NUCLEOTIDE SEQUENCE [LARGE SCALE GENOMIC DNA]</scope>
    <source>
        <strain evidence="6">YM2019G1</strain>
    </source>
</reference>
<protein>
    <recommendedName>
        <fullName evidence="5">Aconitase/3-isopropylmalate dehydratase large subunit alpha/beta/alpha domain-containing protein</fullName>
    </recommendedName>
</protein>
<organism evidence="6 7">
    <name type="scientific">Hibiscus syriacus</name>
    <name type="common">Rose of Sharon</name>
    <dbReference type="NCBI Taxonomy" id="106335"/>
    <lineage>
        <taxon>Eukaryota</taxon>
        <taxon>Viridiplantae</taxon>
        <taxon>Streptophyta</taxon>
        <taxon>Embryophyta</taxon>
        <taxon>Tracheophyta</taxon>
        <taxon>Spermatophyta</taxon>
        <taxon>Magnoliopsida</taxon>
        <taxon>eudicotyledons</taxon>
        <taxon>Gunneridae</taxon>
        <taxon>Pentapetalae</taxon>
        <taxon>rosids</taxon>
        <taxon>malvids</taxon>
        <taxon>Malvales</taxon>
        <taxon>Malvaceae</taxon>
        <taxon>Malvoideae</taxon>
        <taxon>Hibiscus</taxon>
    </lineage>
</organism>
<dbReference type="Gene3D" id="3.30.499.10">
    <property type="entry name" value="Aconitase, domain 3"/>
    <property type="match status" value="1"/>
</dbReference>
<keyword evidence="3" id="KW-0411">Iron-sulfur</keyword>
<gene>
    <name evidence="6" type="ORF">F3Y22_tig00110057pilonHSYRG00232</name>
</gene>
<dbReference type="PANTHER" id="PTHR43822">
    <property type="entry name" value="HOMOACONITASE, MITOCHONDRIAL-RELATED"/>
    <property type="match status" value="1"/>
</dbReference>
<dbReference type="Pfam" id="PF00330">
    <property type="entry name" value="Aconitase"/>
    <property type="match status" value="1"/>
</dbReference>
<dbReference type="SUPFAM" id="SSF53732">
    <property type="entry name" value="Aconitase iron-sulfur domain"/>
    <property type="match status" value="1"/>
</dbReference>
<dbReference type="GO" id="GO:0051536">
    <property type="term" value="F:iron-sulfur cluster binding"/>
    <property type="evidence" value="ECO:0007669"/>
    <property type="project" value="UniProtKB-KW"/>
</dbReference>
<dbReference type="InterPro" id="IPR001030">
    <property type="entry name" value="Acoase/IPM_deHydtase_lsu_aba"/>
</dbReference>
<evidence type="ECO:0000256" key="2">
    <source>
        <dbReference type="ARBA" id="ARBA00023004"/>
    </source>
</evidence>
<evidence type="ECO:0000313" key="6">
    <source>
        <dbReference type="EMBL" id="KAE8717210.1"/>
    </source>
</evidence>
<dbReference type="EMBL" id="VEPZ02000830">
    <property type="protein sequence ID" value="KAE8717210.1"/>
    <property type="molecule type" value="Genomic_DNA"/>
</dbReference>
<accession>A0A6A3BJP8</accession>